<evidence type="ECO:0000256" key="7">
    <source>
        <dbReference type="SAM" id="Phobius"/>
    </source>
</evidence>
<feature type="transmembrane region" description="Helical" evidence="7">
    <location>
        <begin position="12"/>
        <end position="31"/>
    </location>
</feature>
<keyword evidence="7" id="KW-0812">Transmembrane</keyword>
<keyword evidence="7" id="KW-1133">Transmembrane helix</keyword>
<dbReference type="SUPFAM" id="SSF58104">
    <property type="entry name" value="Methyl-accepting chemotaxis protein (MCP) signaling domain"/>
    <property type="match status" value="1"/>
</dbReference>
<dbReference type="EMBL" id="MAYT01000001">
    <property type="protein sequence ID" value="OCA92721.1"/>
    <property type="molecule type" value="Genomic_DNA"/>
</dbReference>
<evidence type="ECO:0000256" key="1">
    <source>
        <dbReference type="ARBA" id="ARBA00004236"/>
    </source>
</evidence>
<keyword evidence="4 6" id="KW-0807">Transducer</keyword>
<dbReference type="CDD" id="cd06225">
    <property type="entry name" value="HAMP"/>
    <property type="match status" value="1"/>
</dbReference>
<proteinExistence type="inferred from homology"/>
<organism evidence="10 11">
    <name type="scientific">Pseudobacillus wudalianchiensis</name>
    <dbReference type="NCBI Taxonomy" id="1743143"/>
    <lineage>
        <taxon>Bacteria</taxon>
        <taxon>Bacillati</taxon>
        <taxon>Bacillota</taxon>
        <taxon>Bacilli</taxon>
        <taxon>Bacillales</taxon>
        <taxon>Bacillaceae</taxon>
        <taxon>Pseudobacillus</taxon>
    </lineage>
</organism>
<dbReference type="Proteomes" id="UP000092578">
    <property type="component" value="Unassembled WGS sequence"/>
</dbReference>
<comment type="caution">
    <text evidence="10">The sequence shown here is derived from an EMBL/GenBank/DDBJ whole genome shotgun (WGS) entry which is preliminary data.</text>
</comment>
<dbReference type="SMART" id="SM00283">
    <property type="entry name" value="MA"/>
    <property type="match status" value="1"/>
</dbReference>
<accession>A0A1B9B9H2</accession>
<evidence type="ECO:0000256" key="2">
    <source>
        <dbReference type="ARBA" id="ARBA00022475"/>
    </source>
</evidence>
<evidence type="ECO:0000313" key="10">
    <source>
        <dbReference type="EMBL" id="OCA92721.1"/>
    </source>
</evidence>
<dbReference type="Pfam" id="PF12729">
    <property type="entry name" value="4HB_MCP_1"/>
    <property type="match status" value="1"/>
</dbReference>
<dbReference type="Gene3D" id="6.10.340.10">
    <property type="match status" value="1"/>
</dbReference>
<dbReference type="PANTHER" id="PTHR32089:SF112">
    <property type="entry name" value="LYSOZYME-LIKE PROTEIN-RELATED"/>
    <property type="match status" value="1"/>
</dbReference>
<dbReference type="GO" id="GO:0005886">
    <property type="term" value="C:plasma membrane"/>
    <property type="evidence" value="ECO:0007669"/>
    <property type="project" value="UniProtKB-SubCell"/>
</dbReference>
<protein>
    <recommendedName>
        <fullName evidence="12">Chemotaxis protein</fullName>
    </recommendedName>
</protein>
<keyword evidence="11" id="KW-1185">Reference proteome</keyword>
<dbReference type="CDD" id="cd11386">
    <property type="entry name" value="MCP_signal"/>
    <property type="match status" value="1"/>
</dbReference>
<gene>
    <name evidence="10" type="ORF">A8F95_03250</name>
</gene>
<name>A0A1B9B9H2_9BACI</name>
<dbReference type="GO" id="GO:0004888">
    <property type="term" value="F:transmembrane signaling receptor activity"/>
    <property type="evidence" value="ECO:0007669"/>
    <property type="project" value="InterPro"/>
</dbReference>
<reference evidence="11" key="1">
    <citation type="submission" date="2016-05" db="EMBL/GenBank/DDBJ databases">
        <authorList>
            <person name="Liu B."/>
            <person name="Wang J."/>
            <person name="Zhu Y."/>
            <person name="Liu G."/>
            <person name="Chen Q."/>
            <person name="Chen Z."/>
            <person name="Lan J."/>
            <person name="Che J."/>
            <person name="Ge C."/>
            <person name="Shi H."/>
            <person name="Pan Z."/>
            <person name="Liu X."/>
        </authorList>
    </citation>
    <scope>NUCLEOTIDE SEQUENCE [LARGE SCALE GENOMIC DNA]</scope>
    <source>
        <strain evidence="11">FJAT-27215</strain>
    </source>
</reference>
<dbReference type="AlphaFoldDB" id="A0A1B9B9H2"/>
<evidence type="ECO:0000256" key="4">
    <source>
        <dbReference type="ARBA" id="ARBA00023224"/>
    </source>
</evidence>
<feature type="transmembrane region" description="Helical" evidence="7">
    <location>
        <begin position="182"/>
        <end position="203"/>
    </location>
</feature>
<feature type="domain" description="HAMP" evidence="9">
    <location>
        <begin position="204"/>
        <end position="257"/>
    </location>
</feature>
<comment type="subcellular location">
    <subcellularLocation>
        <location evidence="1">Cell membrane</location>
    </subcellularLocation>
</comment>
<dbReference type="GO" id="GO:0007165">
    <property type="term" value="P:signal transduction"/>
    <property type="evidence" value="ECO:0007669"/>
    <property type="project" value="UniProtKB-KW"/>
</dbReference>
<dbReference type="Pfam" id="PF00672">
    <property type="entry name" value="HAMP"/>
    <property type="match status" value="1"/>
</dbReference>
<keyword evidence="2" id="KW-1003">Cell membrane</keyword>
<dbReference type="InterPro" id="IPR004089">
    <property type="entry name" value="MCPsignal_dom"/>
</dbReference>
<feature type="domain" description="Methyl-accepting transducer" evidence="8">
    <location>
        <begin position="276"/>
        <end position="512"/>
    </location>
</feature>
<dbReference type="PRINTS" id="PR00260">
    <property type="entry name" value="CHEMTRNSDUCR"/>
</dbReference>
<evidence type="ECO:0000313" key="11">
    <source>
        <dbReference type="Proteomes" id="UP000092578"/>
    </source>
</evidence>
<dbReference type="Pfam" id="PF00015">
    <property type="entry name" value="MCPsignal"/>
    <property type="match status" value="1"/>
</dbReference>
<evidence type="ECO:0000256" key="3">
    <source>
        <dbReference type="ARBA" id="ARBA00023136"/>
    </source>
</evidence>
<dbReference type="Gene3D" id="1.10.287.950">
    <property type="entry name" value="Methyl-accepting chemotaxis protein"/>
    <property type="match status" value="1"/>
</dbReference>
<dbReference type="InterPro" id="IPR004090">
    <property type="entry name" value="Chemotax_Me-accpt_rcpt"/>
</dbReference>
<dbReference type="PROSITE" id="PS50885">
    <property type="entry name" value="HAMP"/>
    <property type="match status" value="1"/>
</dbReference>
<dbReference type="PANTHER" id="PTHR32089">
    <property type="entry name" value="METHYL-ACCEPTING CHEMOTAXIS PROTEIN MCPB"/>
    <property type="match status" value="1"/>
</dbReference>
<dbReference type="InterPro" id="IPR003660">
    <property type="entry name" value="HAMP_dom"/>
</dbReference>
<evidence type="ECO:0008006" key="12">
    <source>
        <dbReference type="Google" id="ProtNLM"/>
    </source>
</evidence>
<evidence type="ECO:0000256" key="5">
    <source>
        <dbReference type="ARBA" id="ARBA00029447"/>
    </source>
</evidence>
<dbReference type="GO" id="GO:0006935">
    <property type="term" value="P:chemotaxis"/>
    <property type="evidence" value="ECO:0007669"/>
    <property type="project" value="InterPro"/>
</dbReference>
<dbReference type="RefSeq" id="WP_065409198.1">
    <property type="nucleotide sequence ID" value="NZ_MAYT01000001.1"/>
</dbReference>
<keyword evidence="3 7" id="KW-0472">Membrane</keyword>
<evidence type="ECO:0000256" key="6">
    <source>
        <dbReference type="PROSITE-ProRule" id="PRU00284"/>
    </source>
</evidence>
<sequence length="562" mass="61305">MGFSVAKKLYTGFIAVLLILMAVGVIGYLAAMKLNNEYAFLLDDRVKKVEMINELISIEKDISINSLTYFAFSEQRNLEEIKKKQKEFADIHNELSQIIKQPNNRRILSELEEAGSRYSDLVFKVFDSQEKGLQAQTAEYADEANKAEEVFKNKALELKEVQVSLMNETRTDLNGFVRAMKIFLIIMVVAGVALGGVIAYLIGKSITVPVKKMTIALNEVAAGNLQIEKVRIRNKDEIGEMGAAFNEMTEDLRTILSQVNQSALQLSAQSQELSASTEQSTASSQMVAGAAEENMRGSSEQLELVGKVVVSMEEMTEGIKQIAKNNEEMLYSAEAVEALISEGEKATENVSSQIEDIHSSMQETEEYMSILEKHATEIQRVTGLITVISEQTNLLALNAAIEAARAGENGKGFAVVAEEVRKLAEQSKTSAADIEEMVKEIQKDTNLAASSIGTASHKIEEGLSASETSRNVFKKITDSVKEVGDKVETVAAAVEELEAMTGSIAENANQVRQIAEKTAATAHDSSAATEEQLAAIEQITASTQALATMAVELQSEASKFRV</sequence>
<evidence type="ECO:0000259" key="9">
    <source>
        <dbReference type="PROSITE" id="PS50885"/>
    </source>
</evidence>
<evidence type="ECO:0000259" key="8">
    <source>
        <dbReference type="PROSITE" id="PS50111"/>
    </source>
</evidence>
<dbReference type="SMART" id="SM00304">
    <property type="entry name" value="HAMP"/>
    <property type="match status" value="1"/>
</dbReference>
<dbReference type="PROSITE" id="PS50111">
    <property type="entry name" value="CHEMOTAXIS_TRANSDUC_2"/>
    <property type="match status" value="1"/>
</dbReference>
<comment type="similarity">
    <text evidence="5">Belongs to the methyl-accepting chemotaxis (MCP) protein family.</text>
</comment>
<dbReference type="InterPro" id="IPR024478">
    <property type="entry name" value="HlyB_4HB_MCP"/>
</dbReference>